<dbReference type="PANTHER" id="PTHR37308">
    <property type="entry name" value="INTEGRAL MEMBRANE PROTEIN"/>
    <property type="match status" value="1"/>
</dbReference>
<feature type="transmembrane region" description="Helical" evidence="1">
    <location>
        <begin position="129"/>
        <end position="148"/>
    </location>
</feature>
<feature type="transmembrane region" description="Helical" evidence="1">
    <location>
        <begin position="67"/>
        <end position="87"/>
    </location>
</feature>
<reference evidence="2 3" key="1">
    <citation type="journal article" date="2014" name="Environ. Microbiol.">
        <title>Genomic signatures of obligate host dependence in the luminous bacterial symbiont of a vertebrate.</title>
        <authorList>
            <person name="Hendry T.A."/>
            <person name="de Wet J.R."/>
            <person name="Dunlap P.V."/>
        </authorList>
    </citation>
    <scope>NUCLEOTIDE SEQUENCE [LARGE SCALE GENOMIC DNA]</scope>
    <source>
        <strain evidence="2 3">Akat1</strain>
    </source>
</reference>
<sequence>MRKINYFSLFLKGVLIGAADIIPGVSGGSIALIVGVYDTFLKNIRSISLCLFSACKNDGFPPSCQDINVSFLVVLFSGILTGILILARLVNWLVLTYSILIWSFFFGLILASVFVLINEIEHLSDFFHPLFLMFGSAVSYSITVFKPIELYFNNLILFFTGLISVCAMILPGISGGLILLLIGMYFPILEAVQLFQFDVLMIFFSGCVVGLLSFSHLIYFLLKRFRDYTLIFLAGLMFGTLPKLWPWKKTTSWYTNYKGDQVPLSQNNLSPFKFESLFSESSQLFYAVIFMFLAIFFVLGLKKLSSQE</sequence>
<keyword evidence="1" id="KW-1133">Transmembrane helix</keyword>
<evidence type="ECO:0000313" key="2">
    <source>
        <dbReference type="EMBL" id="EPE37291.1"/>
    </source>
</evidence>
<keyword evidence="1" id="KW-0472">Membrane</keyword>
<dbReference type="AlphaFoldDB" id="S3DZG0"/>
<dbReference type="InterPro" id="IPR007163">
    <property type="entry name" value="VCA0040-like"/>
</dbReference>
<dbReference type="Pfam" id="PF04018">
    <property type="entry name" value="VCA0040-like"/>
    <property type="match status" value="1"/>
</dbReference>
<feature type="transmembrane region" description="Helical" evidence="1">
    <location>
        <begin position="200"/>
        <end position="221"/>
    </location>
</feature>
<evidence type="ECO:0000313" key="3">
    <source>
        <dbReference type="Proteomes" id="UP000053688"/>
    </source>
</evidence>
<comment type="caution">
    <text evidence="2">The sequence shown here is derived from an EMBL/GenBank/DDBJ whole genome shotgun (WGS) entry which is preliminary data.</text>
</comment>
<feature type="transmembrane region" description="Helical" evidence="1">
    <location>
        <begin position="9"/>
        <end position="37"/>
    </location>
</feature>
<dbReference type="STRING" id="28176.CF66_9071"/>
<feature type="transmembrane region" description="Helical" evidence="1">
    <location>
        <begin position="228"/>
        <end position="245"/>
    </location>
</feature>
<evidence type="ECO:0000256" key="1">
    <source>
        <dbReference type="SAM" id="Phobius"/>
    </source>
</evidence>
<feature type="transmembrane region" description="Helical" evidence="1">
    <location>
        <begin position="94"/>
        <end position="117"/>
    </location>
</feature>
<keyword evidence="3" id="KW-1185">Reference proteome</keyword>
<accession>S3DZG0</accession>
<organism evidence="2 3">
    <name type="scientific">Candidatus Photodesmus katoptron Akat1</name>
    <dbReference type="NCBI Taxonomy" id="1236703"/>
    <lineage>
        <taxon>Bacteria</taxon>
        <taxon>Pseudomonadati</taxon>
        <taxon>Pseudomonadota</taxon>
        <taxon>Gammaproteobacteria</taxon>
        <taxon>Vibrionales</taxon>
        <taxon>Vibrionaceae</taxon>
        <taxon>Candidatus Photodesmus</taxon>
    </lineage>
</organism>
<feature type="transmembrane region" description="Helical" evidence="1">
    <location>
        <begin position="284"/>
        <end position="301"/>
    </location>
</feature>
<feature type="transmembrane region" description="Helical" evidence="1">
    <location>
        <begin position="155"/>
        <end position="188"/>
    </location>
</feature>
<proteinExistence type="predicted"/>
<dbReference type="Proteomes" id="UP000053688">
    <property type="component" value="Unassembled WGS sequence"/>
</dbReference>
<protein>
    <recommendedName>
        <fullName evidence="4">DUF368 domain-containing protein</fullName>
    </recommendedName>
</protein>
<dbReference type="eggNOG" id="COG2035">
    <property type="taxonomic scope" value="Bacteria"/>
</dbReference>
<evidence type="ECO:0008006" key="4">
    <source>
        <dbReference type="Google" id="ProtNLM"/>
    </source>
</evidence>
<dbReference type="PANTHER" id="PTHR37308:SF1">
    <property type="entry name" value="POLYPRENYL-PHOSPHATE TRANSPORTER"/>
    <property type="match status" value="1"/>
</dbReference>
<gene>
    <name evidence="2" type="ORF">O1U_0591</name>
</gene>
<dbReference type="EMBL" id="AMSD01000002">
    <property type="protein sequence ID" value="EPE37291.1"/>
    <property type="molecule type" value="Genomic_DNA"/>
</dbReference>
<name>S3DZG0_9GAMM</name>
<keyword evidence="1" id="KW-0812">Transmembrane</keyword>